<keyword evidence="5" id="KW-1185">Reference proteome</keyword>
<evidence type="ECO:0000256" key="3">
    <source>
        <dbReference type="RuleBase" id="RU004409"/>
    </source>
</evidence>
<evidence type="ECO:0000256" key="2">
    <source>
        <dbReference type="ARBA" id="ARBA00023163"/>
    </source>
</evidence>
<dbReference type="NCBIfam" id="NF008723">
    <property type="entry name" value="PRK11718.1"/>
    <property type="match status" value="1"/>
</dbReference>
<dbReference type="RefSeq" id="WP_188983336.1">
    <property type="nucleotide sequence ID" value="NZ_BMPO01000004.1"/>
</dbReference>
<evidence type="ECO:0000313" key="5">
    <source>
        <dbReference type="Proteomes" id="UP000635983"/>
    </source>
</evidence>
<name>A0A917UYF3_9PSED</name>
<dbReference type="Pfam" id="PF04353">
    <property type="entry name" value="Rsd_AlgQ"/>
    <property type="match status" value="1"/>
</dbReference>
<keyword evidence="1 3" id="KW-0805">Transcription regulation</keyword>
<proteinExistence type="inferred from homology"/>
<dbReference type="AlphaFoldDB" id="A0A917UYF3"/>
<dbReference type="Gene3D" id="1.20.120.1370">
    <property type="entry name" value="Regulator of RNA polymerase sigma(70) subunit, domain 4"/>
    <property type="match status" value="1"/>
</dbReference>
<dbReference type="GO" id="GO:0006355">
    <property type="term" value="P:regulation of DNA-templated transcription"/>
    <property type="evidence" value="ECO:0007669"/>
    <property type="project" value="InterPro"/>
</dbReference>
<evidence type="ECO:0000313" key="4">
    <source>
        <dbReference type="EMBL" id="GGJ96275.1"/>
    </source>
</evidence>
<dbReference type="InterPro" id="IPR007448">
    <property type="entry name" value="Sigma70_reg_Rsd_AlgQ"/>
</dbReference>
<comment type="caution">
    <text evidence="4">The sequence shown here is derived from an EMBL/GenBank/DDBJ whole genome shotgun (WGS) entry which is preliminary data.</text>
</comment>
<dbReference type="PIRSF" id="PIRSF016548">
    <property type="entry name" value="Rsd_AlgQ"/>
    <property type="match status" value="1"/>
</dbReference>
<gene>
    <name evidence="4" type="primary">algQ</name>
    <name evidence="4" type="ORF">GCM10009304_22770</name>
</gene>
<reference evidence="4" key="1">
    <citation type="journal article" date="2014" name="Int. J. Syst. Evol. Microbiol.">
        <title>Complete genome sequence of Corynebacterium casei LMG S-19264T (=DSM 44701T), isolated from a smear-ripened cheese.</title>
        <authorList>
            <consortium name="US DOE Joint Genome Institute (JGI-PGF)"/>
            <person name="Walter F."/>
            <person name="Albersmeier A."/>
            <person name="Kalinowski J."/>
            <person name="Ruckert C."/>
        </authorList>
    </citation>
    <scope>NUCLEOTIDE SEQUENCE</scope>
    <source>
        <strain evidence="4">JCM 30078</strain>
    </source>
</reference>
<reference evidence="4" key="2">
    <citation type="submission" date="2020-09" db="EMBL/GenBank/DDBJ databases">
        <authorList>
            <person name="Sun Q."/>
            <person name="Ohkuma M."/>
        </authorList>
    </citation>
    <scope>NUCLEOTIDE SEQUENCE</scope>
    <source>
        <strain evidence="4">JCM 30078</strain>
    </source>
</reference>
<accession>A0A917UYF3</accession>
<dbReference type="EMBL" id="BMPO01000004">
    <property type="protein sequence ID" value="GGJ96275.1"/>
    <property type="molecule type" value="Genomic_DNA"/>
</dbReference>
<protein>
    <submittedName>
        <fullName evidence="4">Sigma D regulator</fullName>
    </submittedName>
</protein>
<organism evidence="4 5">
    <name type="scientific">Pseudomonas matsuisoli</name>
    <dbReference type="NCBI Taxonomy" id="1515666"/>
    <lineage>
        <taxon>Bacteria</taxon>
        <taxon>Pseudomonadati</taxon>
        <taxon>Pseudomonadota</taxon>
        <taxon>Gammaproteobacteria</taxon>
        <taxon>Pseudomonadales</taxon>
        <taxon>Pseudomonadaceae</taxon>
        <taxon>Pseudomonas</taxon>
    </lineage>
</organism>
<comment type="similarity">
    <text evidence="3">Belongs to the Rsd/AlgQ family.</text>
</comment>
<dbReference type="Proteomes" id="UP000635983">
    <property type="component" value="Unassembled WGS sequence"/>
</dbReference>
<evidence type="ECO:0000256" key="1">
    <source>
        <dbReference type="ARBA" id="ARBA00023015"/>
    </source>
</evidence>
<dbReference type="InterPro" id="IPR038309">
    <property type="entry name" value="Rsd/AlgQ_sf"/>
</dbReference>
<keyword evidence="2 3" id="KW-0804">Transcription</keyword>
<sequence length="161" mass="18071">MLNSCENVQERWGGVNQLVDRWLHARHELIKAYADMNDKAEVEATTAENQREFCGILLDYVSAGHFEVYEQLLGEAEAFGDTRGIDFAHQIYPRIEASTEAVLAYNDGCEARASNANAQAQFKRLGQMLQERFELEDCLIEVLHKAHEQAQTAPEAPTASA</sequence>